<accession>A0ABT3PWV9</accession>
<gene>
    <name evidence="2" type="ORF">LQ318_05440</name>
</gene>
<comment type="caution">
    <text evidence="2">The sequence shown here is derived from an EMBL/GenBank/DDBJ whole genome shotgun (WGS) entry which is preliminary data.</text>
</comment>
<dbReference type="RefSeq" id="WP_265788233.1">
    <property type="nucleotide sequence ID" value="NZ_BAABRS010000001.1"/>
</dbReference>
<evidence type="ECO:0000313" key="3">
    <source>
        <dbReference type="Proteomes" id="UP001207337"/>
    </source>
</evidence>
<organism evidence="2 3">
    <name type="scientific">Fodinibius salicampi</name>
    <dbReference type="NCBI Taxonomy" id="1920655"/>
    <lineage>
        <taxon>Bacteria</taxon>
        <taxon>Pseudomonadati</taxon>
        <taxon>Balneolota</taxon>
        <taxon>Balneolia</taxon>
        <taxon>Balneolales</taxon>
        <taxon>Balneolaceae</taxon>
        <taxon>Fodinibius</taxon>
    </lineage>
</organism>
<sequence length="453" mass="50201">MNKTIRIASGQGFWGDLPKAPIDQVRKGPIDYLVLDYLAEVTMSILQKQKMRNKEHGYARDFVDVIKEILPDISEKGIKVIANAGGINPDSCKDRILEEIERQGLSGLKVAVVDGDNILDDIDKLIDEGHPLKNMDTSEPISTVKDQLLSANVYFGCRPIVKALQQEADIVITGRVTDTALTLGPLVHEFGWDFDDYDKISAGTIAGHFLECGAQVTGGNYTDWERVDRFADIGFPIVEVKADGNFYVTKHENTGGLVNEETVKEQLIYEIGDPKEYITPDCIADFTSIQLSQEGPNRVYVYGIEGREFTPTYKVSASYKDGYRLFSTLVYSWPKALKKAKAGGEILRERAEALGLELEDFRVEYLGVNGCSEEPVTDEMLEKDYDEVQMRVGVAGPDKEDVNRFGKEVVPLILTGPGGVTGYAGGRPKASEVIAYWPALLDKQAVAPRVRVY</sequence>
<evidence type="ECO:0000313" key="2">
    <source>
        <dbReference type="EMBL" id="MCW9712346.1"/>
    </source>
</evidence>
<dbReference type="EMBL" id="JAJNDC010000001">
    <property type="protein sequence ID" value="MCW9712346.1"/>
    <property type="molecule type" value="Genomic_DNA"/>
</dbReference>
<name>A0ABT3PWV9_9BACT</name>
<proteinExistence type="predicted"/>
<keyword evidence="3" id="KW-1185">Reference proteome</keyword>
<dbReference type="Pfam" id="PF07287">
    <property type="entry name" value="AtuA"/>
    <property type="match status" value="1"/>
</dbReference>
<protein>
    <submittedName>
        <fullName evidence="2">DUF1446 domain-containing protein</fullName>
    </submittedName>
</protein>
<dbReference type="Proteomes" id="UP001207337">
    <property type="component" value="Unassembled WGS sequence"/>
</dbReference>
<dbReference type="PANTHER" id="PTHR47708">
    <property type="match status" value="1"/>
</dbReference>
<evidence type="ECO:0000259" key="1">
    <source>
        <dbReference type="Pfam" id="PF07287"/>
    </source>
</evidence>
<dbReference type="PANTHER" id="PTHR47708:SF2">
    <property type="entry name" value="SI:CH73-132F6.5"/>
    <property type="match status" value="1"/>
</dbReference>
<dbReference type="InterPro" id="IPR010839">
    <property type="entry name" value="AtuA_N"/>
</dbReference>
<reference evidence="2 3" key="1">
    <citation type="submission" date="2021-11" db="EMBL/GenBank/DDBJ databases">
        <title>Aliifidinibius sp. nov., a new bacterium isolated from saline soil.</title>
        <authorList>
            <person name="Galisteo C."/>
            <person name="De La Haba R."/>
            <person name="Sanchez-Porro C."/>
            <person name="Ventosa A."/>
        </authorList>
    </citation>
    <scope>NUCLEOTIDE SEQUENCE [LARGE SCALE GENOMIC DNA]</scope>
    <source>
        <strain evidence="2 3">KACC 190600</strain>
    </source>
</reference>
<feature type="domain" description="Acyclic terpene utilisation N-terminal" evidence="1">
    <location>
        <begin position="5"/>
        <end position="451"/>
    </location>
</feature>